<accession>A0AAC8XH68</accession>
<evidence type="ECO:0000256" key="2">
    <source>
        <dbReference type="SAM" id="SignalP"/>
    </source>
</evidence>
<evidence type="ECO:0000313" key="3">
    <source>
        <dbReference type="EMBL" id="AMJ77355.1"/>
    </source>
</evidence>
<organism evidence="3 4">
    <name type="scientific">Alteromonas mediterranea</name>
    <dbReference type="NCBI Taxonomy" id="314275"/>
    <lineage>
        <taxon>Bacteria</taxon>
        <taxon>Pseudomonadati</taxon>
        <taxon>Pseudomonadota</taxon>
        <taxon>Gammaproteobacteria</taxon>
        <taxon>Alteromonadales</taxon>
        <taxon>Alteromonadaceae</taxon>
        <taxon>Alteromonas/Salinimonas group</taxon>
        <taxon>Alteromonas</taxon>
    </lineage>
</organism>
<name>A0AAC8XH68_9ALTE</name>
<dbReference type="RefSeq" id="WP_015066176.1">
    <property type="nucleotide sequence ID" value="NZ_CAXGIV010000003.1"/>
</dbReference>
<feature type="compositionally biased region" description="Polar residues" evidence="1">
    <location>
        <begin position="115"/>
        <end position="134"/>
    </location>
</feature>
<feature type="region of interest" description="Disordered" evidence="1">
    <location>
        <begin position="106"/>
        <end position="134"/>
    </location>
</feature>
<evidence type="ECO:0008006" key="5">
    <source>
        <dbReference type="Google" id="ProtNLM"/>
    </source>
</evidence>
<feature type="signal peptide" evidence="2">
    <location>
        <begin position="1"/>
        <end position="23"/>
    </location>
</feature>
<dbReference type="Proteomes" id="UP000061468">
    <property type="component" value="Chromosome"/>
</dbReference>
<sequence length="294" mass="32447">MKRQTILLLFAVIVSLLPMTAHSNFLKDVSNAYLPGEVRTIMVGEGEAPIIEIGAKTPLPLGTAIVLTEPFPSSLTLSQGNSLADLLAEKGWNVVISPFHLPVTPSEPINEDTIPGSSNEGDSAPSSQPNEIHPRSNQLTQYLSFEMTVTSLTLQLSALNNYLQDRGGYRMVIAQGMLATTFLSATEQQPALDPDTFIAISPFWPEESTNNLVIETMAQANYPVLDVSLNNFNDWESNTTLKRKIRAKNALKLHYRQINIPNNSLTFSIRDIHKPPQIQMVANSAIGWTRHLGW</sequence>
<protein>
    <recommendedName>
        <fullName evidence="5">DUF3530 family protein</fullName>
    </recommendedName>
</protein>
<evidence type="ECO:0000313" key="4">
    <source>
        <dbReference type="Proteomes" id="UP000061468"/>
    </source>
</evidence>
<feature type="chain" id="PRO_5042268972" description="DUF3530 family protein" evidence="2">
    <location>
        <begin position="24"/>
        <end position="294"/>
    </location>
</feature>
<gene>
    <name evidence="3" type="ORF">AV942_03015</name>
</gene>
<dbReference type="EMBL" id="CP013928">
    <property type="protein sequence ID" value="AMJ77355.1"/>
    <property type="molecule type" value="Genomic_DNA"/>
</dbReference>
<dbReference type="AlphaFoldDB" id="A0AAC8XH68"/>
<keyword evidence="2" id="KW-0732">Signal</keyword>
<reference evidence="3 4" key="1">
    <citation type="submission" date="2015-12" db="EMBL/GenBank/DDBJ databases">
        <title>Intraspecies pangenome expansion in the marine bacterium Alteromonas.</title>
        <authorList>
            <person name="Lopez-Perez M."/>
            <person name="Rodriguez-Valera F."/>
        </authorList>
    </citation>
    <scope>NUCLEOTIDE SEQUENCE [LARGE SCALE GENOMIC DNA]</scope>
    <source>
        <strain evidence="3 4">UM8</strain>
    </source>
</reference>
<evidence type="ECO:0000256" key="1">
    <source>
        <dbReference type="SAM" id="MobiDB-lite"/>
    </source>
</evidence>
<proteinExistence type="predicted"/>